<keyword evidence="2" id="KW-0808">Transferase</keyword>
<feature type="domain" description="N-acetyltransferase" evidence="1">
    <location>
        <begin position="3"/>
        <end position="165"/>
    </location>
</feature>
<dbReference type="InterPro" id="IPR000182">
    <property type="entry name" value="GNAT_dom"/>
</dbReference>
<dbReference type="PANTHER" id="PTHR43072">
    <property type="entry name" value="N-ACETYLTRANSFERASE"/>
    <property type="match status" value="1"/>
</dbReference>
<organism evidence="2 3">
    <name type="scientific">Stagnimonas aquatica</name>
    <dbReference type="NCBI Taxonomy" id="2689987"/>
    <lineage>
        <taxon>Bacteria</taxon>
        <taxon>Pseudomonadati</taxon>
        <taxon>Pseudomonadota</taxon>
        <taxon>Gammaproteobacteria</taxon>
        <taxon>Nevskiales</taxon>
        <taxon>Nevskiaceae</taxon>
        <taxon>Stagnimonas</taxon>
    </lineage>
</organism>
<keyword evidence="3" id="KW-1185">Reference proteome</keyword>
<comment type="caution">
    <text evidence="2">The sequence shown here is derived from an EMBL/GenBank/DDBJ whole genome shotgun (WGS) entry which is preliminary data.</text>
</comment>
<protein>
    <submittedName>
        <fullName evidence="2">N-acetyltransferase</fullName>
    </submittedName>
</protein>
<dbReference type="Gene3D" id="3.40.630.30">
    <property type="match status" value="1"/>
</dbReference>
<dbReference type="PROSITE" id="PS51186">
    <property type="entry name" value="GNAT"/>
    <property type="match status" value="1"/>
</dbReference>
<dbReference type="NCBIfam" id="NF040504">
    <property type="entry name" value="resist_ArsN1b"/>
    <property type="match status" value="1"/>
</dbReference>
<name>A0A3N0VJU7_9GAMM</name>
<gene>
    <name evidence="2" type="ORF">ED208_00080</name>
</gene>
<dbReference type="FunCoup" id="A0A3N0VJU7">
    <property type="interactions" value="31"/>
</dbReference>
<reference evidence="2 3" key="1">
    <citation type="submission" date="2018-10" db="EMBL/GenBank/DDBJ databases">
        <authorList>
            <person name="Chen W.-M."/>
        </authorList>
    </citation>
    <scope>NUCLEOTIDE SEQUENCE [LARGE SCALE GENOMIC DNA]</scope>
    <source>
        <strain evidence="2 3">THS-13</strain>
    </source>
</reference>
<dbReference type="RefSeq" id="WP_123209827.1">
    <property type="nucleotide sequence ID" value="NZ_RJVO01000001.1"/>
</dbReference>
<dbReference type="GO" id="GO:0016747">
    <property type="term" value="F:acyltransferase activity, transferring groups other than amino-acyl groups"/>
    <property type="evidence" value="ECO:0007669"/>
    <property type="project" value="InterPro"/>
</dbReference>
<evidence type="ECO:0000313" key="2">
    <source>
        <dbReference type="EMBL" id="ROH92975.1"/>
    </source>
</evidence>
<proteinExistence type="predicted"/>
<dbReference type="InParanoid" id="A0A3N0VJU7"/>
<dbReference type="PANTHER" id="PTHR43072:SF8">
    <property type="entry name" value="ACYLTRANSFERASE FABY-RELATED"/>
    <property type="match status" value="1"/>
</dbReference>
<dbReference type="Proteomes" id="UP000282106">
    <property type="component" value="Unassembled WGS sequence"/>
</dbReference>
<dbReference type="AlphaFoldDB" id="A0A3N0VJU7"/>
<evidence type="ECO:0000259" key="1">
    <source>
        <dbReference type="PROSITE" id="PS51186"/>
    </source>
</evidence>
<dbReference type="EMBL" id="RJVO01000001">
    <property type="protein sequence ID" value="ROH92975.1"/>
    <property type="molecule type" value="Genomic_DNA"/>
</dbReference>
<dbReference type="InterPro" id="IPR016181">
    <property type="entry name" value="Acyl_CoA_acyltransferase"/>
</dbReference>
<dbReference type="SUPFAM" id="SSF55729">
    <property type="entry name" value="Acyl-CoA N-acyltransferases (Nat)"/>
    <property type="match status" value="1"/>
</dbReference>
<accession>A0A3N0VJU7</accession>
<dbReference type="CDD" id="cd04301">
    <property type="entry name" value="NAT_SF"/>
    <property type="match status" value="1"/>
</dbReference>
<dbReference type="Pfam" id="PF13420">
    <property type="entry name" value="Acetyltransf_4"/>
    <property type="match status" value="1"/>
</dbReference>
<sequence>MTTLIRYAVPADAAAIAAIYAPYVSDTAITFEIDPPPDAAEMARRLETVMARFPWLVAEREGRVLGYAYASEHRSRAAYRWGVDVGIYLAPEAHRRGLGRQLYLRLFHILRALGLYHAYAGITLPNAGSVGLHEACGFSLVGIYRRVGYKCAAWHDVGWWQLALQTHFDHPAEPRAFAALSPAERQALLVAPL</sequence>
<evidence type="ECO:0000313" key="3">
    <source>
        <dbReference type="Proteomes" id="UP000282106"/>
    </source>
</evidence>